<protein>
    <submittedName>
        <fullName evidence="2">(rape) hypothetical protein</fullName>
    </submittedName>
</protein>
<name>A0A816U7E4_BRANA</name>
<gene>
    <name evidence="2" type="ORF">DARMORV10_C08P06820.1</name>
</gene>
<reference evidence="2" key="1">
    <citation type="submission" date="2021-01" db="EMBL/GenBank/DDBJ databases">
        <authorList>
            <consortium name="Genoscope - CEA"/>
            <person name="William W."/>
        </authorList>
    </citation>
    <scope>NUCLEOTIDE SEQUENCE</scope>
</reference>
<evidence type="ECO:0000256" key="1">
    <source>
        <dbReference type="SAM" id="MobiDB-lite"/>
    </source>
</evidence>
<feature type="region of interest" description="Disordered" evidence="1">
    <location>
        <begin position="45"/>
        <end position="69"/>
    </location>
</feature>
<proteinExistence type="predicted"/>
<sequence>MNLEQLKKDAVEEYHVGLRKKEDVGESTTNKRELAKRDNIHRHIERQRRSTMVEEDDTRTGGQAASAAQPDLAVVMTMMQNMVRRFERQDASKSY</sequence>
<organism evidence="2">
    <name type="scientific">Brassica napus</name>
    <name type="common">Rape</name>
    <dbReference type="NCBI Taxonomy" id="3708"/>
    <lineage>
        <taxon>Eukaryota</taxon>
        <taxon>Viridiplantae</taxon>
        <taxon>Streptophyta</taxon>
        <taxon>Embryophyta</taxon>
        <taxon>Tracheophyta</taxon>
        <taxon>Spermatophyta</taxon>
        <taxon>Magnoliopsida</taxon>
        <taxon>eudicotyledons</taxon>
        <taxon>Gunneridae</taxon>
        <taxon>Pentapetalae</taxon>
        <taxon>rosids</taxon>
        <taxon>malvids</taxon>
        <taxon>Brassicales</taxon>
        <taxon>Brassicaceae</taxon>
        <taxon>Brassiceae</taxon>
        <taxon>Brassica</taxon>
    </lineage>
</organism>
<dbReference type="Proteomes" id="UP001295469">
    <property type="component" value="Chromosome C08"/>
</dbReference>
<evidence type="ECO:0000313" key="2">
    <source>
        <dbReference type="EMBL" id="CAF2106556.1"/>
    </source>
</evidence>
<accession>A0A816U7E4</accession>
<dbReference type="EMBL" id="HG994372">
    <property type="protein sequence ID" value="CAF2106556.1"/>
    <property type="molecule type" value="Genomic_DNA"/>
</dbReference>
<dbReference type="AlphaFoldDB" id="A0A816U7E4"/>